<evidence type="ECO:0000313" key="3">
    <source>
        <dbReference type="Proteomes" id="UP000008311"/>
    </source>
</evidence>
<organism evidence="2 3">
    <name type="scientific">Ricinus communis</name>
    <name type="common">Castor bean</name>
    <dbReference type="NCBI Taxonomy" id="3988"/>
    <lineage>
        <taxon>Eukaryota</taxon>
        <taxon>Viridiplantae</taxon>
        <taxon>Streptophyta</taxon>
        <taxon>Embryophyta</taxon>
        <taxon>Tracheophyta</taxon>
        <taxon>Spermatophyta</taxon>
        <taxon>Magnoliopsida</taxon>
        <taxon>eudicotyledons</taxon>
        <taxon>Gunneridae</taxon>
        <taxon>Pentapetalae</taxon>
        <taxon>rosids</taxon>
        <taxon>fabids</taxon>
        <taxon>Malpighiales</taxon>
        <taxon>Euphorbiaceae</taxon>
        <taxon>Acalyphoideae</taxon>
        <taxon>Acalypheae</taxon>
        <taxon>Ricinus</taxon>
    </lineage>
</organism>
<feature type="non-terminal residue" evidence="2">
    <location>
        <position position="373"/>
    </location>
</feature>
<dbReference type="EMBL" id="EQ982710">
    <property type="protein sequence ID" value="EEF24297.1"/>
    <property type="molecule type" value="Genomic_DNA"/>
</dbReference>
<dbReference type="AlphaFoldDB" id="B9TIL7"/>
<name>B9TIL7_RICCO</name>
<proteinExistence type="predicted"/>
<dbReference type="Proteomes" id="UP000008311">
    <property type="component" value="Unassembled WGS sequence"/>
</dbReference>
<accession>B9TIL7</accession>
<evidence type="ECO:0000256" key="1">
    <source>
        <dbReference type="SAM" id="MobiDB-lite"/>
    </source>
</evidence>
<protein>
    <submittedName>
        <fullName evidence="2">Uncharacterized protein</fullName>
    </submittedName>
</protein>
<dbReference type="InParanoid" id="B9TIL7"/>
<feature type="region of interest" description="Disordered" evidence="1">
    <location>
        <begin position="354"/>
        <end position="373"/>
    </location>
</feature>
<evidence type="ECO:0000313" key="2">
    <source>
        <dbReference type="EMBL" id="EEF24297.1"/>
    </source>
</evidence>
<keyword evidence="3" id="KW-1185">Reference proteome</keyword>
<sequence>MDVGDVIGSARVVDDVEVDAVLLVHGQPARHDVRTREAVAPAQRPALAVQRDGDAAVIVAAVVVVLQVFRAAPGHLDGSLDLARDGDGLAHIVRLQPPAEPAAEEQVVDPDPFQRQARDGGRSLLRPSHDLAAAPDVAAVRPQVHRTVQRLDGTVRQRGQAEYRLVAAGRPALRLRHIALVDEHDARGLQRRVRARDQVGRAHARIGALVPDDLQRRQPLHRGPRGIGDDRDGIGQAHHLTHAPHAHGAGAIHRADLAVEDGTGRDGGIAHAFPRHVDAELGAAVDLRRAVHPSQRLADHGVMAWRLQRRIRRHRQGRSRRDELTVAQCASGRGVPDLAVRRAALGRIDPPALRRRLHEHDARRRAGRAHRHP</sequence>
<reference evidence="3" key="1">
    <citation type="journal article" date="2010" name="Nat. Biotechnol.">
        <title>Draft genome sequence of the oilseed species Ricinus communis.</title>
        <authorList>
            <person name="Chan A.P."/>
            <person name="Crabtree J."/>
            <person name="Zhao Q."/>
            <person name="Lorenzi H."/>
            <person name="Orvis J."/>
            <person name="Puiu D."/>
            <person name="Melake-Berhan A."/>
            <person name="Jones K.M."/>
            <person name="Redman J."/>
            <person name="Chen G."/>
            <person name="Cahoon E.B."/>
            <person name="Gedil M."/>
            <person name="Stanke M."/>
            <person name="Haas B.J."/>
            <person name="Wortman J.R."/>
            <person name="Fraser-Liggett C.M."/>
            <person name="Ravel J."/>
            <person name="Rabinowicz P.D."/>
        </authorList>
    </citation>
    <scope>NUCLEOTIDE SEQUENCE [LARGE SCALE GENOMIC DNA]</scope>
    <source>
        <strain evidence="3">cv. Hale</strain>
    </source>
</reference>
<gene>
    <name evidence="2" type="ORF">RCOM_2143400</name>
</gene>